<dbReference type="GeneID" id="303561074"/>
<evidence type="ECO:0000256" key="5">
    <source>
        <dbReference type="ARBA" id="ARBA00022729"/>
    </source>
</evidence>
<dbReference type="InterPro" id="IPR032675">
    <property type="entry name" value="LRR_dom_sf"/>
</dbReference>
<evidence type="ECO:0000256" key="10">
    <source>
        <dbReference type="SAM" id="SignalP"/>
    </source>
</evidence>
<dbReference type="InterPro" id="IPR018247">
    <property type="entry name" value="EF_Hand_1_Ca_BS"/>
</dbReference>
<evidence type="ECO:0000256" key="9">
    <source>
        <dbReference type="SAM" id="Phobius"/>
    </source>
</evidence>
<feature type="compositionally biased region" description="Low complexity" evidence="8">
    <location>
        <begin position="922"/>
        <end position="936"/>
    </location>
</feature>
<dbReference type="SMART" id="SM00725">
    <property type="entry name" value="NEAT"/>
    <property type="match status" value="3"/>
</dbReference>
<organism evidence="13 14">
    <name type="scientific">Clostridium septicum</name>
    <dbReference type="NCBI Taxonomy" id="1504"/>
    <lineage>
        <taxon>Bacteria</taxon>
        <taxon>Bacillati</taxon>
        <taxon>Bacillota</taxon>
        <taxon>Clostridia</taxon>
        <taxon>Eubacteriales</taxon>
        <taxon>Clostridiaceae</taxon>
        <taxon>Clostridium</taxon>
    </lineage>
</organism>
<feature type="domain" description="NEAT" evidence="12">
    <location>
        <begin position="965"/>
        <end position="1090"/>
    </location>
</feature>
<evidence type="ECO:0000313" key="13">
    <source>
        <dbReference type="EMBL" id="AYE34763.1"/>
    </source>
</evidence>
<keyword evidence="4" id="KW-0433">Leucine-rich repeat</keyword>
<evidence type="ECO:0000259" key="12">
    <source>
        <dbReference type="PROSITE" id="PS50978"/>
    </source>
</evidence>
<evidence type="ECO:0000259" key="11">
    <source>
        <dbReference type="PROSITE" id="PS50847"/>
    </source>
</evidence>
<dbReference type="InterPro" id="IPR037250">
    <property type="entry name" value="NEAT_dom_sf"/>
</dbReference>
<evidence type="ECO:0000313" key="14">
    <source>
        <dbReference type="Proteomes" id="UP000280586"/>
    </source>
</evidence>
<feature type="signal peptide" evidence="10">
    <location>
        <begin position="1"/>
        <end position="32"/>
    </location>
</feature>
<dbReference type="SUPFAM" id="SSF52058">
    <property type="entry name" value="L domain-like"/>
    <property type="match status" value="1"/>
</dbReference>
<evidence type="ECO:0000256" key="4">
    <source>
        <dbReference type="ARBA" id="ARBA00022614"/>
    </source>
</evidence>
<dbReference type="PANTHER" id="PTHR45712">
    <property type="entry name" value="AGAP008170-PA"/>
    <property type="match status" value="1"/>
</dbReference>
<dbReference type="InterPro" id="IPR019931">
    <property type="entry name" value="LPXTG_anchor"/>
</dbReference>
<keyword evidence="9" id="KW-0812">Transmembrane</keyword>
<evidence type="ECO:0000256" key="1">
    <source>
        <dbReference type="ARBA" id="ARBA00004196"/>
    </source>
</evidence>
<evidence type="ECO:0008006" key="15">
    <source>
        <dbReference type="Google" id="ProtNLM"/>
    </source>
</evidence>
<dbReference type="InterPro" id="IPR011432">
    <property type="entry name" value="Shr-like_HID"/>
</dbReference>
<dbReference type="PANTHER" id="PTHR45712:SF1">
    <property type="entry name" value="NEPHROCAN"/>
    <property type="match status" value="1"/>
</dbReference>
<dbReference type="InterPro" id="IPR050333">
    <property type="entry name" value="SLRP"/>
</dbReference>
<feature type="compositionally biased region" description="Basic and acidic residues" evidence="8">
    <location>
        <begin position="202"/>
        <end position="226"/>
    </location>
</feature>
<dbReference type="FunFam" id="3.80.10.10:FF:001164">
    <property type="entry name" value="GH01279p"/>
    <property type="match status" value="1"/>
</dbReference>
<keyword evidence="7" id="KW-0572">Peptidoglycan-anchor</keyword>
<dbReference type="Pfam" id="PF05031">
    <property type="entry name" value="NEAT"/>
    <property type="match status" value="3"/>
</dbReference>
<keyword evidence="9" id="KW-0472">Membrane</keyword>
<protein>
    <recommendedName>
        <fullName evidence="15">DUF1533 domain-containing protein</fullName>
    </recommendedName>
</protein>
<dbReference type="EMBL" id="CP023671">
    <property type="protein sequence ID" value="AYE34763.1"/>
    <property type="molecule type" value="Genomic_DNA"/>
</dbReference>
<dbReference type="InterPro" id="IPR001611">
    <property type="entry name" value="Leu-rich_rpt"/>
</dbReference>
<dbReference type="Pfam" id="PF13855">
    <property type="entry name" value="LRR_8"/>
    <property type="match status" value="2"/>
</dbReference>
<dbReference type="RefSeq" id="WP_120140825.1">
    <property type="nucleotide sequence ID" value="NZ_CP023671.1"/>
</dbReference>
<evidence type="ECO:0000256" key="8">
    <source>
        <dbReference type="SAM" id="MobiDB-lite"/>
    </source>
</evidence>
<dbReference type="PROSITE" id="PS51450">
    <property type="entry name" value="LRR"/>
    <property type="match status" value="3"/>
</dbReference>
<keyword evidence="6" id="KW-0677">Repeat</keyword>
<dbReference type="Pfam" id="PF07550">
    <property type="entry name" value="Shr-like_HID"/>
    <property type="match status" value="1"/>
</dbReference>
<dbReference type="KEGG" id="csep:CP523_10315"/>
<feature type="region of interest" description="Disordered" evidence="8">
    <location>
        <begin position="908"/>
        <end position="956"/>
    </location>
</feature>
<dbReference type="InterPro" id="IPR003591">
    <property type="entry name" value="Leu-rich_rpt_typical-subtyp"/>
</dbReference>
<keyword evidence="2" id="KW-0134">Cell wall</keyword>
<dbReference type="PROSITE" id="PS50847">
    <property type="entry name" value="GRAM_POS_ANCHORING"/>
    <property type="match status" value="1"/>
</dbReference>
<dbReference type="Gene3D" id="2.60.40.1850">
    <property type="match status" value="3"/>
</dbReference>
<comment type="subcellular location">
    <subcellularLocation>
        <location evidence="1">Cell envelope</location>
    </subcellularLocation>
</comment>
<dbReference type="GO" id="GO:0030313">
    <property type="term" value="C:cell envelope"/>
    <property type="evidence" value="ECO:0007669"/>
    <property type="project" value="UniProtKB-SubCell"/>
</dbReference>
<dbReference type="PROSITE" id="PS50978">
    <property type="entry name" value="NEAT"/>
    <property type="match status" value="3"/>
</dbReference>
<dbReference type="SMART" id="SM00369">
    <property type="entry name" value="LRR_TYP"/>
    <property type="match status" value="7"/>
</dbReference>
<dbReference type="SMART" id="SM00364">
    <property type="entry name" value="LRR_BAC"/>
    <property type="match status" value="6"/>
</dbReference>
<reference evidence="13 14" key="1">
    <citation type="submission" date="2017-09" db="EMBL/GenBank/DDBJ databases">
        <authorList>
            <person name="Thomas P."/>
            <person name="Seyboldt C."/>
        </authorList>
    </citation>
    <scope>NUCLEOTIDE SEQUENCE [LARGE SCALE GENOMIC DNA]</scope>
    <source>
        <strain evidence="13 14">DSM 7534</strain>
    </source>
</reference>
<dbReference type="Gene3D" id="3.80.10.10">
    <property type="entry name" value="Ribonuclease Inhibitor"/>
    <property type="match status" value="2"/>
</dbReference>
<sequence>MTILIMKKNLSKTLAMLVFITNAGIMTTPTFANTLNSEPKIVSGENKQELKVPVKPMNATTKVIKDEEKPEDQWNSELLIGFASNDESKEREFYDNVTSVKVNGAEYTKSYLNTNKTYIASKFYGGIEVRSNEFKDDINIIEIKATSYYDMIIEVKKDGTELAYKLINPNTSEIINPEDIKDKDNKKLDDKDSNNNPSTEIGKQEEKKDNEALGEKPQGEESKEIKGNLNDLADGIYTINFKAFKEENPSEESMLGGFFDNNVKLEVKGGKKTLTFLNTVMSSMIYDFRLDNNGEFKESKSENIGSINASGEYKYKSFTVEAGDLAVPNTVGVLVSAMGGQKNDIGNIEKYKKAILQFESSYKEGWNGFETINNEVSESEKLNSALIKAGLDIDKNGQVTPEEVSKYSKDTLNLSGKELTDISLLKHLNSNVKELYLAANRIKELPEGIFDNLVNLEKLSLSSNLIEELPEGIFDKLTKLEELQLGRVKLKSLDANVFKNLKNLKSIGLVENKGLEELPDDIFSGLDSLEGIYMYEGSLKKIPSSVFTLTNLRSLHLNNNNLEIIPDEFDKLPNLRGISLNNNIIKELPKSIYNLKDLTTLALENNELTSVPNNIKELFPNLYGIDLTLNKLKNANDITGQVKVTPQKNSMNLSLKAENQKILLDYDLSALDIMAWSYYGDEDVKTVEDYKNWVKDKDVVDFLNEKDNDWKIVTEIQKKNKDGNYKTIDTVTILDKADEPLNYVDKTMKNGDEYRVIKTLTRTGGLELVVFTDVQEAVAKADEIKVDNDNQYKDGVYEVKNSIEDTSETGKAMVRRVLKDTTNMDVRDGKNYLTLEVNPQGMLDNYRILVDDSEVNYEKETLDNGMLKLKFEIPSLDAKVSMKLYVIPMARDVEFTVAHDKESVKLISANKENEDNKPSADNNSTKPNTTNPSTTKSSEDKTSNNELNVTEHNNKVNEKLEDAVVKGKLYTVQNEVSHEREVGREMARKYLEKTSKIEEIDGKMYATITFNNSQFMKEFKIDVNGEDVNYEIVERNGDLLSLRFEIPNIDSDVKVKMFVIPMNSNVEFGVKFLKNTLNLVKEYEVKKSELKQGGKLPYTGGLASGGLVTTLGSMLLGVGAFMSRRKRK</sequence>
<dbReference type="SUPFAM" id="SSF158911">
    <property type="entry name" value="NEAT domain-like"/>
    <property type="match status" value="3"/>
</dbReference>
<dbReference type="CDD" id="cd06920">
    <property type="entry name" value="NEAT"/>
    <property type="match status" value="3"/>
</dbReference>
<keyword evidence="3" id="KW-0964">Secreted</keyword>
<accession>A0A9N7JLJ7</accession>
<dbReference type="InterPro" id="IPR006635">
    <property type="entry name" value="NEAT_dom"/>
</dbReference>
<dbReference type="PROSITE" id="PS00018">
    <property type="entry name" value="EF_HAND_1"/>
    <property type="match status" value="1"/>
</dbReference>
<evidence type="ECO:0000256" key="2">
    <source>
        <dbReference type="ARBA" id="ARBA00022512"/>
    </source>
</evidence>
<dbReference type="Proteomes" id="UP000280586">
    <property type="component" value="Chromosome"/>
</dbReference>
<feature type="chain" id="PRO_5040251254" description="DUF1533 domain-containing protein" evidence="10">
    <location>
        <begin position="33"/>
        <end position="1128"/>
    </location>
</feature>
<feature type="domain" description="NEAT" evidence="12">
    <location>
        <begin position="792"/>
        <end position="917"/>
    </location>
</feature>
<evidence type="ECO:0000256" key="6">
    <source>
        <dbReference type="ARBA" id="ARBA00022737"/>
    </source>
</evidence>
<dbReference type="GO" id="GO:0009274">
    <property type="term" value="C:peptidoglycan-based cell wall"/>
    <property type="evidence" value="ECO:0007669"/>
    <property type="project" value="UniProtKB-ARBA"/>
</dbReference>
<evidence type="ECO:0000256" key="3">
    <source>
        <dbReference type="ARBA" id="ARBA00022525"/>
    </source>
</evidence>
<feature type="domain" description="Gram-positive cocci surface proteins LPxTG" evidence="11">
    <location>
        <begin position="1096"/>
        <end position="1128"/>
    </location>
</feature>
<proteinExistence type="predicted"/>
<feature type="region of interest" description="Disordered" evidence="8">
    <location>
        <begin position="175"/>
        <end position="227"/>
    </location>
</feature>
<keyword evidence="9" id="KW-1133">Transmembrane helix</keyword>
<feature type="transmembrane region" description="Helical" evidence="9">
    <location>
        <begin position="1098"/>
        <end position="1122"/>
    </location>
</feature>
<dbReference type="AlphaFoldDB" id="A0A9N7JLJ7"/>
<feature type="domain" description="NEAT" evidence="12">
    <location>
        <begin position="232"/>
        <end position="364"/>
    </location>
</feature>
<name>A0A9N7JLJ7_CLOSE</name>
<evidence type="ECO:0000256" key="7">
    <source>
        <dbReference type="ARBA" id="ARBA00023088"/>
    </source>
</evidence>
<keyword evidence="5 10" id="KW-0732">Signal</keyword>
<feature type="compositionally biased region" description="Basic and acidic residues" evidence="8">
    <location>
        <begin position="178"/>
        <end position="193"/>
    </location>
</feature>
<gene>
    <name evidence="13" type="ORF">CP523_10315</name>
</gene>
<dbReference type="GO" id="GO:0005615">
    <property type="term" value="C:extracellular space"/>
    <property type="evidence" value="ECO:0007669"/>
    <property type="project" value="TreeGrafter"/>
</dbReference>